<proteinExistence type="inferred from homology"/>
<keyword evidence="7" id="KW-0511">Multifunctional enzyme</keyword>
<evidence type="ECO:0000256" key="6">
    <source>
        <dbReference type="ARBA" id="ARBA00023239"/>
    </source>
</evidence>
<keyword evidence="4" id="KW-0378">Hydrolase</keyword>
<dbReference type="PANTHER" id="PTHR10242">
    <property type="entry name" value="8-OXOGUANINE DNA GLYCOSYLASE"/>
    <property type="match status" value="1"/>
</dbReference>
<dbReference type="PANTHER" id="PTHR10242:SF2">
    <property type="entry name" value="N-GLYCOSYLASE_DNA LYASE"/>
    <property type="match status" value="1"/>
</dbReference>
<dbReference type="InterPro" id="IPR052054">
    <property type="entry name" value="Oxidative_DNA_repair_enzyme"/>
</dbReference>
<evidence type="ECO:0000256" key="5">
    <source>
        <dbReference type="ARBA" id="ARBA00023204"/>
    </source>
</evidence>
<evidence type="ECO:0000256" key="1">
    <source>
        <dbReference type="ARBA" id="ARBA00010679"/>
    </source>
</evidence>
<evidence type="ECO:0000256" key="2">
    <source>
        <dbReference type="ARBA" id="ARBA00012720"/>
    </source>
</evidence>
<comment type="caution">
    <text evidence="11">The sequence shown here is derived from an EMBL/GenBank/DDBJ whole genome shotgun (WGS) entry which is preliminary data.</text>
</comment>
<dbReference type="Gene3D" id="1.10.1670.10">
    <property type="entry name" value="Helix-hairpin-Helix base-excision DNA repair enzymes (C-terminal)"/>
    <property type="match status" value="1"/>
</dbReference>
<evidence type="ECO:0000256" key="9">
    <source>
        <dbReference type="ARBA" id="ARBA00044632"/>
    </source>
</evidence>
<evidence type="ECO:0000259" key="10">
    <source>
        <dbReference type="SMART" id="SM00478"/>
    </source>
</evidence>
<organism evidence="11 12">
    <name type="scientific">Yanshouia hominis</name>
    <dbReference type="NCBI Taxonomy" id="2763673"/>
    <lineage>
        <taxon>Bacteria</taxon>
        <taxon>Bacillati</taxon>
        <taxon>Bacillota</taxon>
        <taxon>Clostridia</taxon>
        <taxon>Eubacteriales</taxon>
        <taxon>Oscillospiraceae</taxon>
        <taxon>Yanshouia</taxon>
    </lineage>
</organism>
<comment type="catalytic activity">
    <reaction evidence="9">
        <text>2'-deoxyribonucleotide-(2'-deoxyribose 5'-phosphate)-2'-deoxyribonucleotide-DNA = a 3'-end 2'-deoxyribonucleotide-(2,3-dehydro-2,3-deoxyribose 5'-phosphate)-DNA + a 5'-end 5'-phospho-2'-deoxyribonucleoside-DNA + H(+)</text>
        <dbReference type="Rhea" id="RHEA:66592"/>
        <dbReference type="Rhea" id="RHEA-COMP:13180"/>
        <dbReference type="Rhea" id="RHEA-COMP:16897"/>
        <dbReference type="Rhea" id="RHEA-COMP:17067"/>
        <dbReference type="ChEBI" id="CHEBI:15378"/>
        <dbReference type="ChEBI" id="CHEBI:136412"/>
        <dbReference type="ChEBI" id="CHEBI:157695"/>
        <dbReference type="ChEBI" id="CHEBI:167181"/>
        <dbReference type="EC" id="4.2.99.18"/>
    </reaction>
</comment>
<dbReference type="InterPro" id="IPR011257">
    <property type="entry name" value="DNA_glycosylase"/>
</dbReference>
<dbReference type="Proteomes" id="UP000658131">
    <property type="component" value="Unassembled WGS sequence"/>
</dbReference>
<evidence type="ECO:0000256" key="3">
    <source>
        <dbReference type="ARBA" id="ARBA00022763"/>
    </source>
</evidence>
<feature type="domain" description="HhH-GPD" evidence="10">
    <location>
        <begin position="117"/>
        <end position="266"/>
    </location>
</feature>
<protein>
    <recommendedName>
        <fullName evidence="2">DNA-(apurinic or apyrimidinic site) lyase</fullName>
        <ecNumber evidence="2">4.2.99.18</ecNumber>
    </recommendedName>
</protein>
<name>A0ABR7NMS9_9FIRM</name>
<keyword evidence="12" id="KW-1185">Reference proteome</keyword>
<dbReference type="Gene3D" id="3.30.310.260">
    <property type="match status" value="1"/>
</dbReference>
<evidence type="ECO:0000256" key="4">
    <source>
        <dbReference type="ARBA" id="ARBA00022801"/>
    </source>
</evidence>
<dbReference type="SMART" id="SM00478">
    <property type="entry name" value="ENDO3c"/>
    <property type="match status" value="1"/>
</dbReference>
<sequence>MQQLSALSPLRLCLPGFSLAQTLCCGQAFRWREQEDGSFLGAAGAHRAVIRQRGEEILIESDASPAFWENYFDCRTDYEAIRRTVASIPALEPACRFAGGIRVLRQDGWEALASFIISQNNNIKRITGIIERLCCQFGEPIGGGLCAFPPPERLAGLSPEDLAPLRSGFRARYLIDAARQVTGGTVDLAALPALPTAEARAELMKIVGVGKKVADCALLFGFGHGDCFPVDVWIGRALAELLPEGLPPSLAPCAGIAQQMIFHYMRACPDRAAAKAGEC</sequence>
<evidence type="ECO:0000313" key="11">
    <source>
        <dbReference type="EMBL" id="MBC8576943.1"/>
    </source>
</evidence>
<dbReference type="EC" id="4.2.99.18" evidence="2"/>
<dbReference type="SUPFAM" id="SSF48150">
    <property type="entry name" value="DNA-glycosylase"/>
    <property type="match status" value="1"/>
</dbReference>
<gene>
    <name evidence="11" type="ORF">H8717_11075</name>
</gene>
<dbReference type="Pfam" id="PF00730">
    <property type="entry name" value="HhH-GPD"/>
    <property type="match status" value="1"/>
</dbReference>
<dbReference type="InterPro" id="IPR023170">
    <property type="entry name" value="HhH_base_excis_C"/>
</dbReference>
<dbReference type="InterPro" id="IPR012904">
    <property type="entry name" value="OGG_N"/>
</dbReference>
<keyword evidence="6" id="KW-0456">Lyase</keyword>
<comment type="similarity">
    <text evidence="1">Belongs to the type-1 OGG1 family.</text>
</comment>
<evidence type="ECO:0000256" key="8">
    <source>
        <dbReference type="ARBA" id="ARBA00023295"/>
    </source>
</evidence>
<accession>A0ABR7NMS9</accession>
<dbReference type="InterPro" id="IPR003265">
    <property type="entry name" value="HhH-GPD_domain"/>
</dbReference>
<dbReference type="SUPFAM" id="SSF55945">
    <property type="entry name" value="TATA-box binding protein-like"/>
    <property type="match status" value="1"/>
</dbReference>
<dbReference type="CDD" id="cd00056">
    <property type="entry name" value="ENDO3c"/>
    <property type="match status" value="1"/>
</dbReference>
<dbReference type="Gene3D" id="1.10.340.30">
    <property type="entry name" value="Hypothetical protein, domain 2"/>
    <property type="match status" value="1"/>
</dbReference>
<dbReference type="RefSeq" id="WP_262400418.1">
    <property type="nucleotide sequence ID" value="NZ_JACRTB010000018.1"/>
</dbReference>
<evidence type="ECO:0000313" key="12">
    <source>
        <dbReference type="Proteomes" id="UP000658131"/>
    </source>
</evidence>
<keyword evidence="5" id="KW-0234">DNA repair</keyword>
<reference evidence="11 12" key="1">
    <citation type="submission" date="2020-08" db="EMBL/GenBank/DDBJ databases">
        <title>Genome public.</title>
        <authorList>
            <person name="Liu C."/>
            <person name="Sun Q."/>
        </authorList>
    </citation>
    <scope>NUCLEOTIDE SEQUENCE [LARGE SCALE GENOMIC DNA]</scope>
    <source>
        <strain evidence="11 12">BX1</strain>
    </source>
</reference>
<keyword evidence="3" id="KW-0227">DNA damage</keyword>
<dbReference type="Pfam" id="PF07934">
    <property type="entry name" value="OGG_N"/>
    <property type="match status" value="1"/>
</dbReference>
<keyword evidence="8" id="KW-0326">Glycosidase</keyword>
<evidence type="ECO:0000256" key="7">
    <source>
        <dbReference type="ARBA" id="ARBA00023268"/>
    </source>
</evidence>
<dbReference type="EMBL" id="JACRTB010000018">
    <property type="protein sequence ID" value="MBC8576943.1"/>
    <property type="molecule type" value="Genomic_DNA"/>
</dbReference>